<dbReference type="PATRIC" id="fig|1120927.3.peg.1610"/>
<keyword evidence="2" id="KW-1185">Reference proteome</keyword>
<proteinExistence type="predicted"/>
<sequence length="93" mass="10235">MEYNPYQGSNAEHYAGGSNTFVSISGVVLKKGVPYRAIVHLFNPLNNQIVATQSNDMGAYTFKGLPKGHRFTVFARDIAQVFNAVIQDNVVTK</sequence>
<name>R9B220_9GAMM</name>
<organism evidence="1 2">
    <name type="scientific">Acinetobacter tandoii DSM 14970 = CIP 107469</name>
    <dbReference type="NCBI Taxonomy" id="1120927"/>
    <lineage>
        <taxon>Bacteria</taxon>
        <taxon>Pseudomonadati</taxon>
        <taxon>Pseudomonadota</taxon>
        <taxon>Gammaproteobacteria</taxon>
        <taxon>Moraxellales</taxon>
        <taxon>Moraxellaceae</taxon>
        <taxon>Acinetobacter</taxon>
    </lineage>
</organism>
<accession>R9B220</accession>
<dbReference type="AlphaFoldDB" id="R9B220"/>
<protein>
    <recommendedName>
        <fullName evidence="3">Carboxypeptidase regulatory-like domain-containing protein</fullName>
    </recommendedName>
</protein>
<evidence type="ECO:0000313" key="1">
    <source>
        <dbReference type="EMBL" id="EOR08305.1"/>
    </source>
</evidence>
<evidence type="ECO:0000313" key="2">
    <source>
        <dbReference type="Proteomes" id="UP000016201"/>
    </source>
</evidence>
<comment type="caution">
    <text evidence="1">The sequence shown here is derived from an EMBL/GenBank/DDBJ whole genome shotgun (WGS) entry which is preliminary data.</text>
</comment>
<dbReference type="OrthoDB" id="9985927at2"/>
<dbReference type="EMBL" id="AQFM01000036">
    <property type="protein sequence ID" value="EOR08305.1"/>
    <property type="molecule type" value="Genomic_DNA"/>
</dbReference>
<evidence type="ECO:0008006" key="3">
    <source>
        <dbReference type="Google" id="ProtNLM"/>
    </source>
</evidence>
<gene>
    <name evidence="1" type="ORF">I593_01661</name>
</gene>
<reference evidence="1 2" key="1">
    <citation type="submission" date="2013-03" db="EMBL/GenBank/DDBJ databases">
        <title>The Genome Sequence of Acinetobacter tandoii CIP 107469.</title>
        <authorList>
            <consortium name="The Broad Institute Genome Sequencing Platform"/>
            <consortium name="The Broad Institute Genome Sequencing Center for Infectious Disease"/>
            <person name="Cerqueira G."/>
            <person name="Feldgarden M."/>
            <person name="Courvalin P."/>
            <person name="Perichon B."/>
            <person name="Grillot-Courvalin C."/>
            <person name="Clermont D."/>
            <person name="Rocha E."/>
            <person name="Yoon E.-J."/>
            <person name="Nemec A."/>
            <person name="Walker B."/>
            <person name="Young S.K."/>
            <person name="Zeng Q."/>
            <person name="Gargeya S."/>
            <person name="Fitzgerald M."/>
            <person name="Haas B."/>
            <person name="Abouelleil A."/>
            <person name="Alvarado L."/>
            <person name="Arachchi H.M."/>
            <person name="Berlin A.M."/>
            <person name="Chapman S.B."/>
            <person name="Dewar J."/>
            <person name="Goldberg J."/>
            <person name="Griggs A."/>
            <person name="Gujja S."/>
            <person name="Hansen M."/>
            <person name="Howarth C."/>
            <person name="Imamovic A."/>
            <person name="Larimer J."/>
            <person name="McCowan C."/>
            <person name="Murphy C."/>
            <person name="Neiman D."/>
            <person name="Pearson M."/>
            <person name="Priest M."/>
            <person name="Roberts A."/>
            <person name="Saif S."/>
            <person name="Shea T."/>
            <person name="Sisk P."/>
            <person name="Sykes S."/>
            <person name="Wortman J."/>
            <person name="Nusbaum C."/>
            <person name="Birren B."/>
        </authorList>
    </citation>
    <scope>NUCLEOTIDE SEQUENCE [LARGE SCALE GENOMIC DNA]</scope>
    <source>
        <strain evidence="1 2">CIP 107469</strain>
    </source>
</reference>
<dbReference type="Proteomes" id="UP000016201">
    <property type="component" value="Unassembled WGS sequence"/>
</dbReference>
<dbReference type="RefSeq" id="WP_016166744.1">
    <property type="nucleotide sequence ID" value="NZ_KE007365.1"/>
</dbReference>